<keyword evidence="3" id="KW-1185">Reference proteome</keyword>
<protein>
    <submittedName>
        <fullName evidence="2">Uncharacterized protein</fullName>
    </submittedName>
</protein>
<evidence type="ECO:0000313" key="2">
    <source>
        <dbReference type="EMBL" id="EEF25043.1"/>
    </source>
</evidence>
<accession>B9TGH1</accession>
<evidence type="ECO:0000313" key="3">
    <source>
        <dbReference type="Proteomes" id="UP000008311"/>
    </source>
</evidence>
<evidence type="ECO:0000256" key="1">
    <source>
        <dbReference type="SAM" id="MobiDB-lite"/>
    </source>
</evidence>
<dbReference type="Gene3D" id="3.50.50.60">
    <property type="entry name" value="FAD/NAD(P)-binding domain"/>
    <property type="match status" value="1"/>
</dbReference>
<dbReference type="Proteomes" id="UP000008311">
    <property type="component" value="Unassembled WGS sequence"/>
</dbReference>
<proteinExistence type="predicted"/>
<organism evidence="2 3">
    <name type="scientific">Ricinus communis</name>
    <name type="common">Castor bean</name>
    <dbReference type="NCBI Taxonomy" id="3988"/>
    <lineage>
        <taxon>Eukaryota</taxon>
        <taxon>Viridiplantae</taxon>
        <taxon>Streptophyta</taxon>
        <taxon>Embryophyta</taxon>
        <taxon>Tracheophyta</taxon>
        <taxon>Spermatophyta</taxon>
        <taxon>Magnoliopsida</taxon>
        <taxon>eudicotyledons</taxon>
        <taxon>Gunneridae</taxon>
        <taxon>Pentapetalae</taxon>
        <taxon>rosids</taxon>
        <taxon>fabids</taxon>
        <taxon>Malpighiales</taxon>
        <taxon>Euphorbiaceae</taxon>
        <taxon>Acalyphoideae</taxon>
        <taxon>Acalypheae</taxon>
        <taxon>Ricinus</taxon>
    </lineage>
</organism>
<dbReference type="InterPro" id="IPR036188">
    <property type="entry name" value="FAD/NAD-bd_sf"/>
</dbReference>
<sequence length="428" mass="46603">MIVDGRIALLQYDAIDRFMPQGVRLKDGTVQPLDLVVAATGYETQQHFVRTTLGDAVADRIGPVWGFDDQGELRNMWTPTAQPGLWFTAGSLAQCRIFSRYLALQIKAREEGRLIVEARSLGCARDDGRASAKERGAGRPRLRRASLRLQQCREVACPRIAGRADDRAVDTHAARAGAIGCRIVADRQHRAGIDAEPGQDGAVHRRRWLADLAMTQAGQAGAQRRQQRAGLRHRLAVGAGMAGIAVGHDQACAARELANGAIERSVVEALVTGQQHDVRSFGIRHQPRRLGQRLDRVAAIDPDARPRPGRGGLLDRGVAGQDDAVRRHRQAERGQPRRQRLRRVGRVVRDDPQPLAGMGRQRARTGQQSLAGDQATVEVAQQRAIAVEPHQPARSVSRRQALSRPAHPAPPCRAASRPARHTGTAAGG</sequence>
<feature type="compositionally biased region" description="Basic residues" evidence="1">
    <location>
        <begin position="326"/>
        <end position="346"/>
    </location>
</feature>
<dbReference type="EMBL" id="EQ980653">
    <property type="protein sequence ID" value="EEF25043.1"/>
    <property type="molecule type" value="Genomic_DNA"/>
</dbReference>
<name>B9TGH1_RICCO</name>
<feature type="region of interest" description="Disordered" evidence="1">
    <location>
        <begin position="301"/>
        <end position="428"/>
    </location>
</feature>
<gene>
    <name evidence="2" type="ORF">RCOM_1926570</name>
</gene>
<dbReference type="AlphaFoldDB" id="B9TGH1"/>
<reference evidence="3" key="1">
    <citation type="journal article" date="2010" name="Nat. Biotechnol.">
        <title>Draft genome sequence of the oilseed species Ricinus communis.</title>
        <authorList>
            <person name="Chan A.P."/>
            <person name="Crabtree J."/>
            <person name="Zhao Q."/>
            <person name="Lorenzi H."/>
            <person name="Orvis J."/>
            <person name="Puiu D."/>
            <person name="Melake-Berhan A."/>
            <person name="Jones K.M."/>
            <person name="Redman J."/>
            <person name="Chen G."/>
            <person name="Cahoon E.B."/>
            <person name="Gedil M."/>
            <person name="Stanke M."/>
            <person name="Haas B.J."/>
            <person name="Wortman J.R."/>
            <person name="Fraser-Liggett C.M."/>
            <person name="Ravel J."/>
            <person name="Rabinowicz P.D."/>
        </authorList>
    </citation>
    <scope>NUCLEOTIDE SEQUENCE [LARGE SCALE GENOMIC DNA]</scope>
    <source>
        <strain evidence="3">cv. Hale</strain>
    </source>
</reference>
<dbReference type="InParanoid" id="B9TGH1"/>